<proteinExistence type="predicted"/>
<organism evidence="2 3">
    <name type="scientific">Novosphingobium colocasiae</name>
    <dbReference type="NCBI Taxonomy" id="1256513"/>
    <lineage>
        <taxon>Bacteria</taxon>
        <taxon>Pseudomonadati</taxon>
        <taxon>Pseudomonadota</taxon>
        <taxon>Alphaproteobacteria</taxon>
        <taxon>Sphingomonadales</taxon>
        <taxon>Sphingomonadaceae</taxon>
        <taxon>Novosphingobium</taxon>
    </lineage>
</organism>
<evidence type="ECO:0008006" key="4">
    <source>
        <dbReference type="Google" id="ProtNLM"/>
    </source>
</evidence>
<name>A0A918UES7_9SPHN</name>
<dbReference type="AlphaFoldDB" id="A0A918UES7"/>
<dbReference type="RefSeq" id="WP_189620049.1">
    <property type="nucleotide sequence ID" value="NZ_BMZA01000002.1"/>
</dbReference>
<keyword evidence="1" id="KW-0732">Signal</keyword>
<evidence type="ECO:0000313" key="2">
    <source>
        <dbReference type="EMBL" id="GGY97247.1"/>
    </source>
</evidence>
<accession>A0A918UES7</accession>
<keyword evidence="3" id="KW-1185">Reference proteome</keyword>
<evidence type="ECO:0000313" key="3">
    <source>
        <dbReference type="Proteomes" id="UP000648075"/>
    </source>
</evidence>
<reference evidence="2" key="1">
    <citation type="journal article" date="2014" name="Int. J. Syst. Evol. Microbiol.">
        <title>Complete genome sequence of Corynebacterium casei LMG S-19264T (=DSM 44701T), isolated from a smear-ripened cheese.</title>
        <authorList>
            <consortium name="US DOE Joint Genome Institute (JGI-PGF)"/>
            <person name="Walter F."/>
            <person name="Albersmeier A."/>
            <person name="Kalinowski J."/>
            <person name="Ruckert C."/>
        </authorList>
    </citation>
    <scope>NUCLEOTIDE SEQUENCE</scope>
    <source>
        <strain evidence="2">KCTC 32255</strain>
    </source>
</reference>
<reference evidence="2" key="2">
    <citation type="submission" date="2020-09" db="EMBL/GenBank/DDBJ databases">
        <authorList>
            <person name="Sun Q."/>
            <person name="Kim S."/>
        </authorList>
    </citation>
    <scope>NUCLEOTIDE SEQUENCE</scope>
    <source>
        <strain evidence="2">KCTC 32255</strain>
    </source>
</reference>
<feature type="signal peptide" evidence="1">
    <location>
        <begin position="1"/>
        <end position="21"/>
    </location>
</feature>
<gene>
    <name evidence="2" type="ORF">GCM10011614_10310</name>
</gene>
<dbReference type="Proteomes" id="UP000648075">
    <property type="component" value="Unassembled WGS sequence"/>
</dbReference>
<sequence>MARKFLISRIALAIAMGGGMAAAVVAPTTAYAAKGGSFSKPFQAAAAPIDKLLTEKKEDPAVKAAADKAHAATTDAAKAAAKAEVDAALGGILAKLSASGAVATTGMDKVKQGEMTRSVGVMMNDLKMQHDGLVMMYESGALQPETSGQVVFLAGVTSYQSGDYADSAKWFKIANDAGYKDQQGLLPALLADSYKRSGNTTAALDMVKTEIANAKATGTKPAETSIRSALQAAYDAKSLQDSAEYGAMLAQSYPSADSWNVAISIVRQLASLPKQQNVDIMRLMFATGSMKDRRDYIEYLENADPRGYPGEAVKIMNDGLAKGKLSAADVPDKANATSRIAADKASIASSETAANKPGASVASVTSTADVLLSYDEYARAETLYAKAIGMPGVDANKVALRLGMAQAMQGKTADAQANLAKVSGPLAAVAKLWSAYAATKGSAPA</sequence>
<feature type="chain" id="PRO_5037250555" description="Tetratricopeptide repeat protein" evidence="1">
    <location>
        <begin position="22"/>
        <end position="445"/>
    </location>
</feature>
<protein>
    <recommendedName>
        <fullName evidence="4">Tetratricopeptide repeat protein</fullName>
    </recommendedName>
</protein>
<dbReference type="EMBL" id="BMZA01000002">
    <property type="protein sequence ID" value="GGY97247.1"/>
    <property type="molecule type" value="Genomic_DNA"/>
</dbReference>
<evidence type="ECO:0000256" key="1">
    <source>
        <dbReference type="SAM" id="SignalP"/>
    </source>
</evidence>
<comment type="caution">
    <text evidence="2">The sequence shown here is derived from an EMBL/GenBank/DDBJ whole genome shotgun (WGS) entry which is preliminary data.</text>
</comment>